<gene>
    <name evidence="4" type="ORF">RT717_25160</name>
</gene>
<feature type="domain" description="Response regulatory" evidence="2">
    <location>
        <begin position="2"/>
        <end position="116"/>
    </location>
</feature>
<evidence type="ECO:0000259" key="2">
    <source>
        <dbReference type="PROSITE" id="PS50110"/>
    </source>
</evidence>
<evidence type="ECO:0000256" key="1">
    <source>
        <dbReference type="PROSITE-ProRule" id="PRU00169"/>
    </source>
</evidence>
<dbReference type="Gene3D" id="3.40.50.2300">
    <property type="match status" value="1"/>
</dbReference>
<dbReference type="Proteomes" id="UP001302349">
    <property type="component" value="Chromosome"/>
</dbReference>
<dbReference type="PANTHER" id="PTHR37299">
    <property type="entry name" value="TRANSCRIPTIONAL REGULATOR-RELATED"/>
    <property type="match status" value="1"/>
</dbReference>
<name>A0ABZ0IPI4_9BACT</name>
<dbReference type="RefSeq" id="WP_317489092.1">
    <property type="nucleotide sequence ID" value="NZ_CP136051.1"/>
</dbReference>
<organism evidence="4 5">
    <name type="scientific">Imperialibacter roseus</name>
    <dbReference type="NCBI Taxonomy" id="1324217"/>
    <lineage>
        <taxon>Bacteria</taxon>
        <taxon>Pseudomonadati</taxon>
        <taxon>Bacteroidota</taxon>
        <taxon>Cytophagia</taxon>
        <taxon>Cytophagales</taxon>
        <taxon>Flammeovirgaceae</taxon>
        <taxon>Imperialibacter</taxon>
    </lineage>
</organism>
<protein>
    <submittedName>
        <fullName evidence="4">LytTR family DNA-binding domain-containing protein</fullName>
    </submittedName>
</protein>
<dbReference type="Gene3D" id="2.40.50.1020">
    <property type="entry name" value="LytTr DNA-binding domain"/>
    <property type="match status" value="1"/>
</dbReference>
<evidence type="ECO:0000313" key="5">
    <source>
        <dbReference type="Proteomes" id="UP001302349"/>
    </source>
</evidence>
<dbReference type="InterPro" id="IPR011006">
    <property type="entry name" value="CheY-like_superfamily"/>
</dbReference>
<accession>A0ABZ0IPI4</accession>
<evidence type="ECO:0000259" key="3">
    <source>
        <dbReference type="PROSITE" id="PS50930"/>
    </source>
</evidence>
<proteinExistence type="predicted"/>
<dbReference type="InterPro" id="IPR001789">
    <property type="entry name" value="Sig_transdc_resp-reg_receiver"/>
</dbReference>
<dbReference type="PROSITE" id="PS50930">
    <property type="entry name" value="HTH_LYTTR"/>
    <property type="match status" value="1"/>
</dbReference>
<dbReference type="GO" id="GO:0003677">
    <property type="term" value="F:DNA binding"/>
    <property type="evidence" value="ECO:0007669"/>
    <property type="project" value="UniProtKB-KW"/>
</dbReference>
<feature type="modified residue" description="4-aspartylphosphate" evidence="1">
    <location>
        <position position="56"/>
    </location>
</feature>
<dbReference type="InterPro" id="IPR007492">
    <property type="entry name" value="LytTR_DNA-bd_dom"/>
</dbReference>
<dbReference type="PANTHER" id="PTHR37299:SF1">
    <property type="entry name" value="STAGE 0 SPORULATION PROTEIN A HOMOLOG"/>
    <property type="match status" value="1"/>
</dbReference>
<dbReference type="Pfam" id="PF04397">
    <property type="entry name" value="LytTR"/>
    <property type="match status" value="1"/>
</dbReference>
<keyword evidence="4" id="KW-0238">DNA-binding</keyword>
<sequence>MKAIIIEDEKPASDKLKKILAEIAPEIELIGEATTVVAMLELLEAKEDEIELILTDIKLKDGLSLEAFKKHPVNVPVIFITAYDNYALEAFRSNGVDYLLKPIDRGAVEQSIEKLRLLKKGAAVQPANAIENVLKSYLQKDFKNRFMVKVGEHIRSVKTEDVAFFYAEGRNGFIVTNTKARYVIDYKMETLEEILNPKSFFRANRTYIINIDAIKDVLIYSVTRLRIVPTVDWPEEIVVSREKVSAFKDWFNDAS</sequence>
<dbReference type="SUPFAM" id="SSF52172">
    <property type="entry name" value="CheY-like"/>
    <property type="match status" value="1"/>
</dbReference>
<dbReference type="SMART" id="SM00850">
    <property type="entry name" value="LytTR"/>
    <property type="match status" value="1"/>
</dbReference>
<dbReference type="PROSITE" id="PS50110">
    <property type="entry name" value="RESPONSE_REGULATORY"/>
    <property type="match status" value="1"/>
</dbReference>
<reference evidence="4 5" key="1">
    <citation type="journal article" date="2023" name="Microbiol. Resour. Announc.">
        <title>Complete Genome Sequence of Imperialibacter roseus strain P4T.</title>
        <authorList>
            <person name="Tizabi D.R."/>
            <person name="Bachvaroff T."/>
            <person name="Hill R.T."/>
        </authorList>
    </citation>
    <scope>NUCLEOTIDE SEQUENCE [LARGE SCALE GENOMIC DNA]</scope>
    <source>
        <strain evidence="4 5">P4T</strain>
    </source>
</reference>
<feature type="domain" description="HTH LytTR-type" evidence="3">
    <location>
        <begin position="146"/>
        <end position="253"/>
    </location>
</feature>
<dbReference type="SMART" id="SM00448">
    <property type="entry name" value="REC"/>
    <property type="match status" value="1"/>
</dbReference>
<dbReference type="Pfam" id="PF00072">
    <property type="entry name" value="Response_reg"/>
    <property type="match status" value="1"/>
</dbReference>
<dbReference type="InterPro" id="IPR046947">
    <property type="entry name" value="LytR-like"/>
</dbReference>
<evidence type="ECO:0000313" key="4">
    <source>
        <dbReference type="EMBL" id="WOK06368.1"/>
    </source>
</evidence>
<keyword evidence="5" id="KW-1185">Reference proteome</keyword>
<keyword evidence="1" id="KW-0597">Phosphoprotein</keyword>
<dbReference type="EMBL" id="CP136051">
    <property type="protein sequence ID" value="WOK06368.1"/>
    <property type="molecule type" value="Genomic_DNA"/>
</dbReference>